<dbReference type="InterPro" id="IPR011598">
    <property type="entry name" value="bHLH_dom"/>
</dbReference>
<reference evidence="8" key="1">
    <citation type="submission" date="2016-04" db="EMBL/GenBank/DDBJ databases">
        <authorList>
            <person name="Evans L.H."/>
            <person name="Alamgir A."/>
            <person name="Owens N."/>
            <person name="Weber N.D."/>
            <person name="Virtaneva K."/>
            <person name="Barbian K."/>
            <person name="Babar A."/>
            <person name="Rosenke K."/>
        </authorList>
    </citation>
    <scope>NUCLEOTIDE SEQUENCE [LARGE SCALE GENOMIC DNA]</scope>
    <source>
        <strain evidence="8">CBS 101.48</strain>
    </source>
</reference>
<evidence type="ECO:0000256" key="1">
    <source>
        <dbReference type="ARBA" id="ARBA00004123"/>
    </source>
</evidence>
<sequence>MNKFVLGSSLDYYPQCDDSKIEDTTSATMYSDTSFYPMQLNYGLPNSPDSYVSIKTPISPSAALCTMNIPTLMEPSSSLLLPTNAPAVSATIPASDYLFNETQSTSYSSYINTANIQQPQQSDQLLSHHYSHQNEDRTQAQLQHLLQPYYRPRKKTRRQSITSGVPSSAQQDNTQFMITTPYSPRSPAQTASPALQKKKTSAKRPMEEIDSTEPGSSLENESITSSSSSPTSFDLIPRPEDQSAHEKTEYEHSGIVLPLASSSATTSANSDTAPFDNGGNNTTEIRRQIHIQSEQKRRAQIKCGFEDLRNELPVSLNKKMSKVTLLHRTIQHIQHLKSTQMTILTELERLVQENKQLKRFQQSALQKQVMDSIYPSQ</sequence>
<feature type="compositionally biased region" description="Polar residues" evidence="6">
    <location>
        <begin position="159"/>
        <end position="193"/>
    </location>
</feature>
<dbReference type="EMBL" id="LT551760">
    <property type="protein sequence ID" value="SAL97333.1"/>
    <property type="molecule type" value="Genomic_DNA"/>
</dbReference>
<keyword evidence="4" id="KW-0804">Transcription</keyword>
<dbReference type="InterPro" id="IPR036638">
    <property type="entry name" value="HLH_DNA-bd_sf"/>
</dbReference>
<keyword evidence="5" id="KW-0539">Nucleus</keyword>
<dbReference type="SUPFAM" id="SSF47459">
    <property type="entry name" value="HLH, helix-loop-helix DNA-binding domain"/>
    <property type="match status" value="1"/>
</dbReference>
<evidence type="ECO:0000256" key="5">
    <source>
        <dbReference type="ARBA" id="ARBA00023242"/>
    </source>
</evidence>
<evidence type="ECO:0000256" key="4">
    <source>
        <dbReference type="ARBA" id="ARBA00023163"/>
    </source>
</evidence>
<feature type="compositionally biased region" description="Low complexity" evidence="6">
    <location>
        <begin position="216"/>
        <end position="232"/>
    </location>
</feature>
<proteinExistence type="predicted"/>
<evidence type="ECO:0000256" key="6">
    <source>
        <dbReference type="SAM" id="MobiDB-lite"/>
    </source>
</evidence>
<protein>
    <recommendedName>
        <fullName evidence="7">BHLH domain-containing protein</fullName>
    </recommendedName>
</protein>
<feature type="compositionally biased region" description="Low complexity" evidence="6">
    <location>
        <begin position="260"/>
        <end position="273"/>
    </location>
</feature>
<dbReference type="GO" id="GO:0000978">
    <property type="term" value="F:RNA polymerase II cis-regulatory region sequence-specific DNA binding"/>
    <property type="evidence" value="ECO:0007669"/>
    <property type="project" value="TreeGrafter"/>
</dbReference>
<dbReference type="PROSITE" id="PS50888">
    <property type="entry name" value="BHLH"/>
    <property type="match status" value="1"/>
</dbReference>
<dbReference type="Pfam" id="PF00010">
    <property type="entry name" value="HLH"/>
    <property type="match status" value="1"/>
</dbReference>
<feature type="domain" description="BHLH" evidence="7">
    <location>
        <begin position="285"/>
        <end position="336"/>
    </location>
</feature>
<evidence type="ECO:0000313" key="9">
    <source>
        <dbReference type="Proteomes" id="UP000078561"/>
    </source>
</evidence>
<keyword evidence="3" id="KW-0238">DNA-binding</keyword>
<dbReference type="Gene3D" id="4.10.280.10">
    <property type="entry name" value="Helix-loop-helix DNA-binding domain"/>
    <property type="match status" value="1"/>
</dbReference>
<evidence type="ECO:0000313" key="8">
    <source>
        <dbReference type="EMBL" id="SAL97333.1"/>
    </source>
</evidence>
<accession>A0A163J5Q2</accession>
<name>A0A163J5Q2_ABSGL</name>
<dbReference type="PANTHER" id="PTHR15741:SF27">
    <property type="entry name" value="TRANSCRIPTION FACTOR AP-4"/>
    <property type="match status" value="1"/>
</dbReference>
<evidence type="ECO:0000256" key="2">
    <source>
        <dbReference type="ARBA" id="ARBA00023015"/>
    </source>
</evidence>
<feature type="compositionally biased region" description="Basic and acidic residues" evidence="6">
    <location>
        <begin position="237"/>
        <end position="252"/>
    </location>
</feature>
<dbReference type="STRING" id="4829.A0A163J5Q2"/>
<dbReference type="GO" id="GO:0005634">
    <property type="term" value="C:nucleus"/>
    <property type="evidence" value="ECO:0007669"/>
    <property type="project" value="UniProtKB-SubCell"/>
</dbReference>
<evidence type="ECO:0000259" key="7">
    <source>
        <dbReference type="PROSITE" id="PS50888"/>
    </source>
</evidence>
<comment type="subcellular location">
    <subcellularLocation>
        <location evidence="1">Nucleus</location>
    </subcellularLocation>
</comment>
<dbReference type="GO" id="GO:0000981">
    <property type="term" value="F:DNA-binding transcription factor activity, RNA polymerase II-specific"/>
    <property type="evidence" value="ECO:0007669"/>
    <property type="project" value="TreeGrafter"/>
</dbReference>
<dbReference type="OrthoDB" id="5778525at2759"/>
<dbReference type="CDD" id="cd11405">
    <property type="entry name" value="bHLHzip_MLXIP_like"/>
    <property type="match status" value="1"/>
</dbReference>
<dbReference type="AlphaFoldDB" id="A0A163J5Q2"/>
<dbReference type="SMART" id="SM00353">
    <property type="entry name" value="HLH"/>
    <property type="match status" value="1"/>
</dbReference>
<gene>
    <name evidence="8" type="primary">ABSGL_02824.1 scaffold 4001</name>
</gene>
<dbReference type="InParanoid" id="A0A163J5Q2"/>
<organism evidence="8">
    <name type="scientific">Absidia glauca</name>
    <name type="common">Pin mould</name>
    <dbReference type="NCBI Taxonomy" id="4829"/>
    <lineage>
        <taxon>Eukaryota</taxon>
        <taxon>Fungi</taxon>
        <taxon>Fungi incertae sedis</taxon>
        <taxon>Mucoromycota</taxon>
        <taxon>Mucoromycotina</taxon>
        <taxon>Mucoromycetes</taxon>
        <taxon>Mucorales</taxon>
        <taxon>Cunninghamellaceae</taxon>
        <taxon>Absidia</taxon>
    </lineage>
</organism>
<keyword evidence="2" id="KW-0805">Transcription regulation</keyword>
<dbReference type="PANTHER" id="PTHR15741">
    <property type="entry name" value="BASIC HELIX-LOOP-HELIX ZIP TRANSCRIPTION FACTOR"/>
    <property type="match status" value="1"/>
</dbReference>
<keyword evidence="9" id="KW-1185">Reference proteome</keyword>
<feature type="region of interest" description="Disordered" evidence="6">
    <location>
        <begin position="149"/>
        <end position="282"/>
    </location>
</feature>
<dbReference type="InterPro" id="IPR052207">
    <property type="entry name" value="Max-like/E-box_TFs"/>
</dbReference>
<evidence type="ECO:0000256" key="3">
    <source>
        <dbReference type="ARBA" id="ARBA00023125"/>
    </source>
</evidence>
<dbReference type="GO" id="GO:0046983">
    <property type="term" value="F:protein dimerization activity"/>
    <property type="evidence" value="ECO:0007669"/>
    <property type="project" value="InterPro"/>
</dbReference>
<dbReference type="Proteomes" id="UP000078561">
    <property type="component" value="Unassembled WGS sequence"/>
</dbReference>